<feature type="region of interest" description="Disordered" evidence="1">
    <location>
        <begin position="286"/>
        <end position="316"/>
    </location>
</feature>
<proteinExistence type="predicted"/>
<protein>
    <recommendedName>
        <fullName evidence="2">Tf2-1-like SH3-like domain-containing protein</fullName>
    </recommendedName>
</protein>
<accession>A0AAV0TMP5</accession>
<organism evidence="3 4">
    <name type="scientific">Peronospora destructor</name>
    <dbReference type="NCBI Taxonomy" id="86335"/>
    <lineage>
        <taxon>Eukaryota</taxon>
        <taxon>Sar</taxon>
        <taxon>Stramenopiles</taxon>
        <taxon>Oomycota</taxon>
        <taxon>Peronosporomycetes</taxon>
        <taxon>Peronosporales</taxon>
        <taxon>Peronosporaceae</taxon>
        <taxon>Peronospora</taxon>
    </lineage>
</organism>
<evidence type="ECO:0000256" key="1">
    <source>
        <dbReference type="SAM" id="MobiDB-lite"/>
    </source>
</evidence>
<feature type="domain" description="Tf2-1-like SH3-like" evidence="2">
    <location>
        <begin position="65"/>
        <end position="128"/>
    </location>
</feature>
<evidence type="ECO:0000259" key="2">
    <source>
        <dbReference type="Pfam" id="PF24626"/>
    </source>
</evidence>
<dbReference type="Proteomes" id="UP001162029">
    <property type="component" value="Unassembled WGS sequence"/>
</dbReference>
<reference evidence="3" key="1">
    <citation type="submission" date="2022-12" db="EMBL/GenBank/DDBJ databases">
        <authorList>
            <person name="Webb A."/>
        </authorList>
    </citation>
    <scope>NUCLEOTIDE SEQUENCE</scope>
    <source>
        <strain evidence="3">Pd1</strain>
    </source>
</reference>
<name>A0AAV0TMP5_9STRA</name>
<dbReference type="EMBL" id="CANTFM010000478">
    <property type="protein sequence ID" value="CAI5722732.1"/>
    <property type="molecule type" value="Genomic_DNA"/>
</dbReference>
<dbReference type="Pfam" id="PF24626">
    <property type="entry name" value="SH3_Tf2-1"/>
    <property type="match status" value="1"/>
</dbReference>
<evidence type="ECO:0000313" key="3">
    <source>
        <dbReference type="EMBL" id="CAI5722732.1"/>
    </source>
</evidence>
<comment type="caution">
    <text evidence="3">The sequence shown here is derived from an EMBL/GenBank/DDBJ whole genome shotgun (WGS) entry which is preliminary data.</text>
</comment>
<sequence>MWRHIAWRLPKIPAHPIDDAAISDFLLHRQSVTRYVRDALQEAVDKQKENADKRGRKNMDTFWIGDKVLLSTGGLRNSAVTNLGASKLTPRFIGPFTILKTIGDAYTPDIPTSLLLHLTFYVGRLKRYNPAQIPEDARLVESLLIRLAYLSSSLLNSSSTLRSLLSLLLGIGRPVDRYIHIVLGNQDAGHIVVMAPITRGLCWRRPLDRGPYSWAREPSSRIIGFTKLTYLVCAPISRPMAWSKKAAVKGTSGRPEVNENDNDALVNVNENDALLNVITVVENTDQNGVANESPPDVQTPAMTGPAVVNESQHRHD</sequence>
<dbReference type="AlphaFoldDB" id="A0AAV0TMP5"/>
<dbReference type="InterPro" id="IPR056924">
    <property type="entry name" value="SH3_Tf2-1"/>
</dbReference>
<gene>
    <name evidence="3" type="ORF">PDE001_LOCUS2746</name>
</gene>
<evidence type="ECO:0000313" key="4">
    <source>
        <dbReference type="Proteomes" id="UP001162029"/>
    </source>
</evidence>
<keyword evidence="4" id="KW-1185">Reference proteome</keyword>